<evidence type="ECO:0000256" key="3">
    <source>
        <dbReference type="ARBA" id="ARBA00022448"/>
    </source>
</evidence>
<evidence type="ECO:0000256" key="8">
    <source>
        <dbReference type="ARBA" id="ARBA00022989"/>
    </source>
</evidence>
<dbReference type="InterPro" id="IPR003593">
    <property type="entry name" value="AAA+_ATPase"/>
</dbReference>
<dbReference type="Pfam" id="PF00005">
    <property type="entry name" value="ABC_tran"/>
    <property type="match status" value="2"/>
</dbReference>
<dbReference type="Pfam" id="PF06422">
    <property type="entry name" value="PDR_CDR"/>
    <property type="match status" value="1"/>
</dbReference>
<dbReference type="PROSITE" id="PS50893">
    <property type="entry name" value="ABC_TRANSPORTER_2"/>
    <property type="match status" value="2"/>
</dbReference>
<dbReference type="EMBL" id="JBFXLU010000144">
    <property type="protein sequence ID" value="KAL2838553.1"/>
    <property type="molecule type" value="Genomic_DNA"/>
</dbReference>
<sequence length="1439" mass="161086">MQRLVGKESTPDVAASKNDIDSGAEAVTGIASGQLGRRLSTISTLSTNDPRLNPNSPDFDYQLWSHSALRAMVRSGFTPPSLGLVFESVCVSGAGSALQYQETITSLFAIPFRKGSDLLSHSKSHSRRRRILNDFDGLIKSGELLLVLGRPGSGCTTFLKTICGHLGGLTLEPGSHIWYDGIRLDEITKHFRGEVVYNQEIDTHFAHLTVGETLSFAAHARAPHQRVEGMTRSEYATLIVDVVMAVFGLSHTKHTKVGDNFVRGVSGGERKRVSIAEMFLSRCRFGAWDNSTRGLDAATALQFVKALRLSSDINESCHAVAAYQASQSMYDLFDKVVVLYEGHEIYFGSSKDACTYFETMGWERPQRQVAPDFLTSITNPAERKARPGMETQVPRTAREFAQYWKQSAESKALKQDMSAYRNAHPADGSDLEGFHAEHRRQQAQHTRRSSPYLLSVPMQVRLCMRRSFQLLRNDLPTTMSTVVVQVVLSIILGSVFYNSPSDSSAFFQKGAILFFAVLMNALITMNEIMTLYTQRPIVEKQTSYAFVHPFTEALASIIVDLPAKLSRCSAFSIVLYFMTNLRREPSQFFIFFLFLITAIMTMSGIFRTMAAMTKSIGQAMALAGILILCIVVYTGFSLPVPYMHPWLSWIRWINPIFYAFESLVSNEFHGRDFECASPIPSYGTGSSFICSALGSIAGEMSVSGDDFIDANYNYHYSHVWRNYGILLAFMVFFTSLYLIATELRTGTISKAEALVFRPGHAPSHLRDDVESLARTTVASIDDAEKQTSEIPHFPRQSDILSWKGLNYDIPVHEGIRRLLDDVNGWVKPGTLTALMGVSGAGKTTLLDVLAQRVSIGVVNGEIRINAGAPRASFARRTGYVQQQDLHLETTTVREALQFSAMLRQSKTVSKSDKYAYAEEVIKLLGMEDFAEAVVGTLGEGLNVEQRKLLSIGVELAAKPTLLVFLDEPTSGLDSQSSWTICSLLRKLADNGQAVLATIHQPSALLFQMFDRLLFLAKGGRTVYFGEIGDQSSTLLEYFERHGARKCQPSENPAEYMIETVSNNEASIDWPDVWKKTPEYEAVVAELHRIQSASPDLQLGLDTDNDDSEFAMPFSSQLYYVLRRVFSQYFRQPEYIASKYILGIISGLFIGFSFWRADSTQQGFQNALFSIFLLCTIFGTMVNQIIPKFVMQRSLYEVRERPSRVYSWKVFIISQMLVEVPWQLFLGVCVWACFYFSVFGTSTDAEARGLVLLFIVQFYIYAASMAQFTVAALDQPAVAAMLATLMFGLSFLFNGVMQPPSQLPRFWIFMYRVSPFTYYVGGISSTALHGRAIQCNDVELKVFDSPAGETCQDYLADYLDVAGGSLYNPNATSGCEYCSMSSSADYLAQREIFHGDRWRNYGIFCCYFVFNIFGAITLYYIFRVRRWNLKSLIPSRKPRQ</sequence>
<dbReference type="PROSITE" id="PS00211">
    <property type="entry name" value="ABC_TRANSPORTER_1"/>
    <property type="match status" value="1"/>
</dbReference>
<dbReference type="InterPro" id="IPR027417">
    <property type="entry name" value="P-loop_NTPase"/>
</dbReference>
<keyword evidence="13" id="KW-1185">Reference proteome</keyword>
<dbReference type="SMART" id="SM00382">
    <property type="entry name" value="AAA"/>
    <property type="match status" value="2"/>
</dbReference>
<evidence type="ECO:0000259" key="11">
    <source>
        <dbReference type="PROSITE" id="PS50893"/>
    </source>
</evidence>
<feature type="transmembrane region" description="Helical" evidence="10">
    <location>
        <begin position="475"/>
        <end position="499"/>
    </location>
</feature>
<keyword evidence="5 10" id="KW-0812">Transmembrane</keyword>
<dbReference type="InterPro" id="IPR034003">
    <property type="entry name" value="ABCG_PDR_2"/>
</dbReference>
<dbReference type="InterPro" id="IPR034001">
    <property type="entry name" value="ABCG_PDR_1"/>
</dbReference>
<comment type="similarity">
    <text evidence="2">Belongs to the ABC transporter superfamily. ABCG family. PDR (TC 3.A.1.205) subfamily.</text>
</comment>
<feature type="transmembrane region" description="Helical" evidence="10">
    <location>
        <begin position="619"/>
        <end position="638"/>
    </location>
</feature>
<feature type="transmembrane region" description="Helical" evidence="10">
    <location>
        <begin position="1276"/>
        <end position="1296"/>
    </location>
</feature>
<evidence type="ECO:0000256" key="7">
    <source>
        <dbReference type="ARBA" id="ARBA00022840"/>
    </source>
</evidence>
<keyword evidence="6" id="KW-0547">Nucleotide-binding</keyword>
<feature type="transmembrane region" description="Helical" evidence="10">
    <location>
        <begin position="1135"/>
        <end position="1154"/>
    </location>
</feature>
<dbReference type="Gene3D" id="3.40.50.300">
    <property type="entry name" value="P-loop containing nucleotide triphosphate hydrolases"/>
    <property type="match status" value="2"/>
</dbReference>
<dbReference type="Proteomes" id="UP001610446">
    <property type="component" value="Unassembled WGS sequence"/>
</dbReference>
<dbReference type="InterPro" id="IPR043926">
    <property type="entry name" value="ABCG_dom"/>
</dbReference>
<feature type="domain" description="ABC transporter" evidence="11">
    <location>
        <begin position="800"/>
        <end position="1042"/>
    </location>
</feature>
<feature type="transmembrane region" description="Helical" evidence="10">
    <location>
        <begin position="553"/>
        <end position="576"/>
    </location>
</feature>
<dbReference type="Pfam" id="PF19055">
    <property type="entry name" value="ABC2_membrane_7"/>
    <property type="match status" value="1"/>
</dbReference>
<organism evidence="12 13">
    <name type="scientific">Aspergillus pseudoustus</name>
    <dbReference type="NCBI Taxonomy" id="1810923"/>
    <lineage>
        <taxon>Eukaryota</taxon>
        <taxon>Fungi</taxon>
        <taxon>Dikarya</taxon>
        <taxon>Ascomycota</taxon>
        <taxon>Pezizomycotina</taxon>
        <taxon>Eurotiomycetes</taxon>
        <taxon>Eurotiomycetidae</taxon>
        <taxon>Eurotiales</taxon>
        <taxon>Aspergillaceae</taxon>
        <taxon>Aspergillus</taxon>
        <taxon>Aspergillus subgen. Nidulantes</taxon>
    </lineage>
</organism>
<keyword evidence="4" id="KW-1003">Cell membrane</keyword>
<evidence type="ECO:0000313" key="12">
    <source>
        <dbReference type="EMBL" id="KAL2838553.1"/>
    </source>
</evidence>
<dbReference type="Pfam" id="PF01061">
    <property type="entry name" value="ABC2_membrane"/>
    <property type="match status" value="2"/>
</dbReference>
<keyword evidence="3" id="KW-0813">Transport</keyword>
<dbReference type="CDD" id="cd03232">
    <property type="entry name" value="ABCG_PDR_domain2"/>
    <property type="match status" value="1"/>
</dbReference>
<accession>A0ABR4JEU2</accession>
<keyword evidence="7" id="KW-0067">ATP-binding</keyword>
<comment type="caution">
    <text evidence="12">The sequence shown here is derived from an EMBL/GenBank/DDBJ whole genome shotgun (WGS) entry which is preliminary data.</text>
</comment>
<dbReference type="InterPro" id="IPR029481">
    <property type="entry name" value="ABC_trans_N"/>
</dbReference>
<name>A0ABR4JEU2_9EURO</name>
<feature type="transmembrane region" description="Helical" evidence="10">
    <location>
        <begin position="511"/>
        <end position="532"/>
    </location>
</feature>
<evidence type="ECO:0000256" key="1">
    <source>
        <dbReference type="ARBA" id="ARBA00004651"/>
    </source>
</evidence>
<dbReference type="SUPFAM" id="SSF52540">
    <property type="entry name" value="P-loop containing nucleoside triphosphate hydrolases"/>
    <property type="match status" value="2"/>
</dbReference>
<feature type="transmembrane region" description="Helical" evidence="10">
    <location>
        <begin position="723"/>
        <end position="740"/>
    </location>
</feature>
<evidence type="ECO:0000256" key="2">
    <source>
        <dbReference type="ARBA" id="ARBA00006012"/>
    </source>
</evidence>
<dbReference type="InterPro" id="IPR010929">
    <property type="entry name" value="PDR_CDR_ABC"/>
</dbReference>
<evidence type="ECO:0000256" key="4">
    <source>
        <dbReference type="ARBA" id="ARBA00022475"/>
    </source>
</evidence>
<feature type="transmembrane region" description="Helical" evidence="10">
    <location>
        <begin position="1209"/>
        <end position="1237"/>
    </location>
</feature>
<feature type="transmembrane region" description="Helical" evidence="10">
    <location>
        <begin position="1249"/>
        <end position="1269"/>
    </location>
</feature>
<dbReference type="InterPro" id="IPR017871">
    <property type="entry name" value="ABC_transporter-like_CS"/>
</dbReference>
<feature type="transmembrane region" description="Helical" evidence="10">
    <location>
        <begin position="1166"/>
        <end position="1189"/>
    </location>
</feature>
<evidence type="ECO:0000256" key="9">
    <source>
        <dbReference type="ARBA" id="ARBA00023136"/>
    </source>
</evidence>
<dbReference type="PANTHER" id="PTHR19241">
    <property type="entry name" value="ATP-BINDING CASSETTE TRANSPORTER"/>
    <property type="match status" value="1"/>
</dbReference>
<dbReference type="CDD" id="cd03233">
    <property type="entry name" value="ABCG_PDR_domain1"/>
    <property type="match status" value="1"/>
</dbReference>
<feature type="transmembrane region" description="Helical" evidence="10">
    <location>
        <begin position="1400"/>
        <end position="1421"/>
    </location>
</feature>
<proteinExistence type="inferred from homology"/>
<dbReference type="Pfam" id="PF14510">
    <property type="entry name" value="ABC_trans_N"/>
    <property type="match status" value="1"/>
</dbReference>
<keyword evidence="8 10" id="KW-1133">Transmembrane helix</keyword>
<feature type="domain" description="ABC transporter" evidence="11">
    <location>
        <begin position="113"/>
        <end position="366"/>
    </location>
</feature>
<reference evidence="12 13" key="1">
    <citation type="submission" date="2024-07" db="EMBL/GenBank/DDBJ databases">
        <title>Section-level genome sequencing and comparative genomics of Aspergillus sections Usti and Cavernicolus.</title>
        <authorList>
            <consortium name="Lawrence Berkeley National Laboratory"/>
            <person name="Nybo J.L."/>
            <person name="Vesth T.C."/>
            <person name="Theobald S."/>
            <person name="Frisvad J.C."/>
            <person name="Larsen T.O."/>
            <person name="Kjaerboelling I."/>
            <person name="Rothschild-Mancinelli K."/>
            <person name="Lyhne E.K."/>
            <person name="Kogle M.E."/>
            <person name="Barry K."/>
            <person name="Clum A."/>
            <person name="Na H."/>
            <person name="Ledsgaard L."/>
            <person name="Lin J."/>
            <person name="Lipzen A."/>
            <person name="Kuo A."/>
            <person name="Riley R."/>
            <person name="Mondo S."/>
            <person name="Labutti K."/>
            <person name="Haridas S."/>
            <person name="Pangalinan J."/>
            <person name="Salamov A.A."/>
            <person name="Simmons B.A."/>
            <person name="Magnuson J.K."/>
            <person name="Chen J."/>
            <person name="Drula E."/>
            <person name="Henrissat B."/>
            <person name="Wiebenga A."/>
            <person name="Lubbers R.J."/>
            <person name="Gomes A.C."/>
            <person name="Makela M.R."/>
            <person name="Stajich J."/>
            <person name="Grigoriev I.V."/>
            <person name="Mortensen U.H."/>
            <person name="De Vries R.P."/>
            <person name="Baker S.E."/>
            <person name="Andersen M.R."/>
        </authorList>
    </citation>
    <scope>NUCLEOTIDE SEQUENCE [LARGE SCALE GENOMIC DNA]</scope>
    <source>
        <strain evidence="12 13">CBS 123904</strain>
    </source>
</reference>
<dbReference type="InterPro" id="IPR003439">
    <property type="entry name" value="ABC_transporter-like_ATP-bd"/>
</dbReference>
<comment type="subcellular location">
    <subcellularLocation>
        <location evidence="1">Cell membrane</location>
        <topology evidence="1">Multi-pass membrane protein</topology>
    </subcellularLocation>
</comment>
<keyword evidence="9 10" id="KW-0472">Membrane</keyword>
<evidence type="ECO:0000256" key="10">
    <source>
        <dbReference type="SAM" id="Phobius"/>
    </source>
</evidence>
<evidence type="ECO:0000256" key="6">
    <source>
        <dbReference type="ARBA" id="ARBA00022741"/>
    </source>
</evidence>
<evidence type="ECO:0000313" key="13">
    <source>
        <dbReference type="Proteomes" id="UP001610446"/>
    </source>
</evidence>
<protein>
    <submittedName>
        <fullName evidence="12">ABC-2 type transporter-domain-containing protein</fullName>
    </submittedName>
</protein>
<feature type="transmembrane region" description="Helical" evidence="10">
    <location>
        <begin position="588"/>
        <end position="607"/>
    </location>
</feature>
<evidence type="ECO:0000256" key="5">
    <source>
        <dbReference type="ARBA" id="ARBA00022692"/>
    </source>
</evidence>
<dbReference type="InterPro" id="IPR013525">
    <property type="entry name" value="ABC2_TM"/>
</dbReference>
<gene>
    <name evidence="12" type="ORF">BJY01DRAFT_250925</name>
</gene>